<organism evidence="2 3">
    <name type="scientific">Amphiplicatus metriothermophilus</name>
    <dbReference type="NCBI Taxonomy" id="1519374"/>
    <lineage>
        <taxon>Bacteria</taxon>
        <taxon>Pseudomonadati</taxon>
        <taxon>Pseudomonadota</taxon>
        <taxon>Alphaproteobacteria</taxon>
        <taxon>Parvularculales</taxon>
        <taxon>Parvularculaceae</taxon>
        <taxon>Amphiplicatus</taxon>
    </lineage>
</organism>
<dbReference type="AlphaFoldDB" id="A0A239PNW5"/>
<reference evidence="2 3" key="1">
    <citation type="submission" date="2017-07" db="EMBL/GenBank/DDBJ databases">
        <authorList>
            <person name="Sun Z.S."/>
            <person name="Albrecht U."/>
            <person name="Echele G."/>
            <person name="Lee C.C."/>
        </authorList>
    </citation>
    <scope>NUCLEOTIDE SEQUENCE [LARGE SCALE GENOMIC DNA]</scope>
    <source>
        <strain evidence="2 3">CGMCC 1.12710</strain>
    </source>
</reference>
<dbReference type="Pfam" id="PF02620">
    <property type="entry name" value="YceD"/>
    <property type="match status" value="1"/>
</dbReference>
<evidence type="ECO:0000313" key="2">
    <source>
        <dbReference type="EMBL" id="SNT72009.1"/>
    </source>
</evidence>
<dbReference type="InterPro" id="IPR003772">
    <property type="entry name" value="YceD"/>
</dbReference>
<accession>A0A239PNW5</accession>
<dbReference type="RefSeq" id="WP_089411547.1">
    <property type="nucleotide sequence ID" value="NZ_FZQA01000002.1"/>
</dbReference>
<evidence type="ECO:0000313" key="3">
    <source>
        <dbReference type="Proteomes" id="UP000198346"/>
    </source>
</evidence>
<feature type="region of interest" description="Disordered" evidence="1">
    <location>
        <begin position="136"/>
        <end position="173"/>
    </location>
</feature>
<dbReference type="OrthoDB" id="8443793at2"/>
<feature type="compositionally biased region" description="Basic and acidic residues" evidence="1">
    <location>
        <begin position="161"/>
        <end position="173"/>
    </location>
</feature>
<dbReference type="Proteomes" id="UP000198346">
    <property type="component" value="Unassembled WGS sequence"/>
</dbReference>
<proteinExistence type="predicted"/>
<protein>
    <submittedName>
        <fullName evidence="2">Uncharacterized ACR, COG1399</fullName>
    </submittedName>
</protein>
<evidence type="ECO:0000256" key="1">
    <source>
        <dbReference type="SAM" id="MobiDB-lite"/>
    </source>
</evidence>
<name>A0A239PNW5_9PROT</name>
<gene>
    <name evidence="2" type="ORF">SAMN06297382_1032</name>
</gene>
<dbReference type="EMBL" id="FZQA01000002">
    <property type="protein sequence ID" value="SNT72009.1"/>
    <property type="molecule type" value="Genomic_DNA"/>
</dbReference>
<sequence length="173" mass="18533">MTEQAFVFWVDVGELPAGGRAYEVEAGAPARAAIARRLGAPALNRLKGAVSARPTKGGLVLEGRLEAALTRECVVSLEPFEEALEEDFRIVFVRAPQSVEEDGALVVEEDTPEPLEGDRLDLAEILVQQLSLAMAPHPRKPGVEPLRETAGPTGTASPFEALRDAIAPDRDRG</sequence>
<keyword evidence="3" id="KW-1185">Reference proteome</keyword>